<sequence length="238" mass="27119">MSVQTNVPSAEYLAFLEEGNGKNQQDKTVNSNPPKDKDKEKDPDKGNSPKKVNPPPSSKEGKNKKRKAFSLIEEYAKQLELDNRTPESFMLLKTLDCMPSKSLSYCFIMSIGFFQLYYRLNNSDKISDWRAKLDLKGNTQLDVPHYINYGVVSKNNSMLKIYNEDPPKHLRGVVFQITDGVNFPSMRIPNCKELLIIYRGGPIVGCLPPKLEFLGLERFKDSININWKLLLTGLNNLL</sequence>
<organism evidence="2 3">
    <name type="scientific">Strongyloides papillosus</name>
    <name type="common">Intestinal threadworm</name>
    <dbReference type="NCBI Taxonomy" id="174720"/>
    <lineage>
        <taxon>Eukaryota</taxon>
        <taxon>Metazoa</taxon>
        <taxon>Ecdysozoa</taxon>
        <taxon>Nematoda</taxon>
        <taxon>Chromadorea</taxon>
        <taxon>Rhabditida</taxon>
        <taxon>Tylenchina</taxon>
        <taxon>Panagrolaimomorpha</taxon>
        <taxon>Strongyloidoidea</taxon>
        <taxon>Strongyloididae</taxon>
        <taxon>Strongyloides</taxon>
    </lineage>
</organism>
<feature type="compositionally biased region" description="Basic and acidic residues" evidence="1">
    <location>
        <begin position="34"/>
        <end position="47"/>
    </location>
</feature>
<dbReference type="WBParaSite" id="SPAL_0001352300.1">
    <property type="protein sequence ID" value="SPAL_0001352300.1"/>
    <property type="gene ID" value="SPAL_0001352300"/>
</dbReference>
<name>A0A0N5C6F4_STREA</name>
<dbReference type="AlphaFoldDB" id="A0A0N5C6F4"/>
<feature type="region of interest" description="Disordered" evidence="1">
    <location>
        <begin position="1"/>
        <end position="66"/>
    </location>
</feature>
<protein>
    <submittedName>
        <fullName evidence="3">Uncharacterized protein</fullName>
    </submittedName>
</protein>
<accession>A0A0N5C6F4</accession>
<feature type="compositionally biased region" description="Polar residues" evidence="1">
    <location>
        <begin position="21"/>
        <end position="32"/>
    </location>
</feature>
<keyword evidence="2" id="KW-1185">Reference proteome</keyword>
<reference evidence="3" key="1">
    <citation type="submission" date="2017-02" db="UniProtKB">
        <authorList>
            <consortium name="WormBaseParasite"/>
        </authorList>
    </citation>
    <scope>IDENTIFICATION</scope>
</reference>
<proteinExistence type="predicted"/>
<evidence type="ECO:0000256" key="1">
    <source>
        <dbReference type="SAM" id="MobiDB-lite"/>
    </source>
</evidence>
<dbReference type="Proteomes" id="UP000046392">
    <property type="component" value="Unplaced"/>
</dbReference>
<evidence type="ECO:0000313" key="2">
    <source>
        <dbReference type="Proteomes" id="UP000046392"/>
    </source>
</evidence>
<evidence type="ECO:0000313" key="3">
    <source>
        <dbReference type="WBParaSite" id="SPAL_0001352300.1"/>
    </source>
</evidence>